<dbReference type="PROSITE" id="PS51671">
    <property type="entry name" value="ACT"/>
    <property type="match status" value="1"/>
</dbReference>
<organism evidence="2 3">
    <name type="scientific">Fastidiosipila sanguinis</name>
    <dbReference type="NCBI Taxonomy" id="236753"/>
    <lineage>
        <taxon>Bacteria</taxon>
        <taxon>Bacillati</taxon>
        <taxon>Bacillota</taxon>
        <taxon>Clostridia</taxon>
        <taxon>Eubacteriales</taxon>
        <taxon>Oscillospiraceae</taxon>
        <taxon>Fastidiosipila</taxon>
    </lineage>
</organism>
<keyword evidence="3" id="KW-1185">Reference proteome</keyword>
<dbReference type="RefSeq" id="WP_106012106.1">
    <property type="nucleotide sequence ID" value="NZ_CP027226.1"/>
</dbReference>
<dbReference type="EMBL" id="CP027226">
    <property type="protein sequence ID" value="AVM42120.1"/>
    <property type="molecule type" value="Genomic_DNA"/>
</dbReference>
<evidence type="ECO:0000259" key="1">
    <source>
        <dbReference type="PROSITE" id="PS51671"/>
    </source>
</evidence>
<protein>
    <recommendedName>
        <fullName evidence="1">ACT domain-containing protein</fullName>
    </recommendedName>
</protein>
<dbReference type="AlphaFoldDB" id="A0A2S0KM61"/>
<proteinExistence type="predicted"/>
<accession>A0A2S0KM61</accession>
<dbReference type="InterPro" id="IPR002912">
    <property type="entry name" value="ACT_dom"/>
</dbReference>
<sequence length="157" mass="17548">MAKSVNEIINSDEYVSEYLLVKSSALPEVYNNVMKVKLLLQSGEVTSVNDAVKRVGMSRSAYYKYRDDISAWEDPIEQDLITIVVNFAVESEALSEIVIILSSEGNKLLNISQSLPRSGFTDVMLSCNLGDDNKDLVALRRRISKVPGVRKVEFLND</sequence>
<evidence type="ECO:0000313" key="2">
    <source>
        <dbReference type="EMBL" id="AVM42120.1"/>
    </source>
</evidence>
<evidence type="ECO:0000313" key="3">
    <source>
        <dbReference type="Proteomes" id="UP000237947"/>
    </source>
</evidence>
<dbReference type="KEGG" id="fsa:C5Q98_02225"/>
<reference evidence="3" key="1">
    <citation type="submission" date="2018-02" db="EMBL/GenBank/DDBJ databases">
        <authorList>
            <person name="Holder M.E."/>
            <person name="Ajami N.J."/>
            <person name="Petrosino J.F."/>
        </authorList>
    </citation>
    <scope>NUCLEOTIDE SEQUENCE [LARGE SCALE GENOMIC DNA]</scope>
    <source>
        <strain evidence="3">CCUG 47711</strain>
    </source>
</reference>
<dbReference type="Proteomes" id="UP000237947">
    <property type="component" value="Chromosome"/>
</dbReference>
<name>A0A2S0KM61_9FIRM</name>
<feature type="domain" description="ACT" evidence="1">
    <location>
        <begin position="82"/>
        <end position="157"/>
    </location>
</feature>
<gene>
    <name evidence="2" type="ORF">C5Q98_02225</name>
</gene>
<dbReference type="OrthoDB" id="9788773at2"/>